<dbReference type="GO" id="GO:0005886">
    <property type="term" value="C:plasma membrane"/>
    <property type="evidence" value="ECO:0007669"/>
    <property type="project" value="UniProtKB-SubCell"/>
</dbReference>
<feature type="transmembrane region" description="Helical" evidence="6">
    <location>
        <begin position="69"/>
        <end position="89"/>
    </location>
</feature>
<keyword evidence="8" id="KW-1185">Reference proteome</keyword>
<keyword evidence="4 6" id="KW-1133">Transmembrane helix</keyword>
<comment type="subcellular location">
    <subcellularLocation>
        <location evidence="1">Cell membrane</location>
        <topology evidence="1">Multi-pass membrane protein</topology>
    </subcellularLocation>
</comment>
<dbReference type="PANTHER" id="PTHR30086">
    <property type="entry name" value="ARGININE EXPORTER PROTEIN ARGO"/>
    <property type="match status" value="1"/>
</dbReference>
<keyword evidence="5 6" id="KW-0472">Membrane</keyword>
<dbReference type="GO" id="GO:0015171">
    <property type="term" value="F:amino acid transmembrane transporter activity"/>
    <property type="evidence" value="ECO:0007669"/>
    <property type="project" value="TreeGrafter"/>
</dbReference>
<evidence type="ECO:0000313" key="7">
    <source>
        <dbReference type="EMBL" id="RAK31418.1"/>
    </source>
</evidence>
<evidence type="ECO:0000256" key="1">
    <source>
        <dbReference type="ARBA" id="ARBA00004651"/>
    </source>
</evidence>
<organism evidence="7 8">
    <name type="scientific">Actinoplanes lutulentus</name>
    <dbReference type="NCBI Taxonomy" id="1287878"/>
    <lineage>
        <taxon>Bacteria</taxon>
        <taxon>Bacillati</taxon>
        <taxon>Actinomycetota</taxon>
        <taxon>Actinomycetes</taxon>
        <taxon>Micromonosporales</taxon>
        <taxon>Micromonosporaceae</taxon>
        <taxon>Actinoplanes</taxon>
    </lineage>
</organism>
<feature type="transmembrane region" description="Helical" evidence="6">
    <location>
        <begin position="143"/>
        <end position="165"/>
    </location>
</feature>
<feature type="transmembrane region" description="Helical" evidence="6">
    <location>
        <begin position="110"/>
        <end position="131"/>
    </location>
</feature>
<comment type="caution">
    <text evidence="7">The sequence shown here is derived from an EMBL/GenBank/DDBJ whole genome shotgun (WGS) entry which is preliminary data.</text>
</comment>
<dbReference type="OrthoDB" id="9814990at2"/>
<keyword evidence="2" id="KW-1003">Cell membrane</keyword>
<evidence type="ECO:0000256" key="5">
    <source>
        <dbReference type="ARBA" id="ARBA00023136"/>
    </source>
</evidence>
<protein>
    <submittedName>
        <fullName evidence="7">Threonine/homoserine/homoserine lactone efflux protein</fullName>
    </submittedName>
</protein>
<reference evidence="7 8" key="1">
    <citation type="submission" date="2018-06" db="EMBL/GenBank/DDBJ databases">
        <title>Genomic Encyclopedia of Type Strains, Phase III (KMG-III): the genomes of soil and plant-associated and newly described type strains.</title>
        <authorList>
            <person name="Whitman W."/>
        </authorList>
    </citation>
    <scope>NUCLEOTIDE SEQUENCE [LARGE SCALE GENOMIC DNA]</scope>
    <source>
        <strain evidence="7 8">CGMCC 4.7090</strain>
    </source>
</reference>
<proteinExistence type="predicted"/>
<dbReference type="AlphaFoldDB" id="A0A327ZA74"/>
<feature type="transmembrane region" description="Helical" evidence="6">
    <location>
        <begin position="186"/>
        <end position="204"/>
    </location>
</feature>
<keyword evidence="3 6" id="KW-0812">Transmembrane</keyword>
<dbReference type="PANTHER" id="PTHR30086:SF20">
    <property type="entry name" value="ARGININE EXPORTER PROTEIN ARGO-RELATED"/>
    <property type="match status" value="1"/>
</dbReference>
<dbReference type="RefSeq" id="WP_111652323.1">
    <property type="nucleotide sequence ID" value="NZ_JACHWI010000015.1"/>
</dbReference>
<feature type="transmembrane region" description="Helical" evidence="6">
    <location>
        <begin position="6"/>
        <end position="26"/>
    </location>
</feature>
<sequence>MSVSSVAAFWAVSFLLVLTPGADWAYAIGAGLRHRTVLPAIAGLLAGYVLVTAVTAAGVAALVASEPPVLTALTVAGAGYLLFLGAGMLRSPAVLQVAAGSEQQKWLAQAIKGLGISGLNPKAILLFLALLPQFTRPAAGWPLAVQIAVLGLVHTASCAVIYTLVSTGSRRVLKARPAAARAVTRVSGAAMVMIGVSLLAEQAIRSHG</sequence>
<evidence type="ECO:0000256" key="6">
    <source>
        <dbReference type="SAM" id="Phobius"/>
    </source>
</evidence>
<name>A0A327ZA74_9ACTN</name>
<evidence type="ECO:0000256" key="2">
    <source>
        <dbReference type="ARBA" id="ARBA00022475"/>
    </source>
</evidence>
<feature type="transmembrane region" description="Helical" evidence="6">
    <location>
        <begin position="38"/>
        <end position="63"/>
    </location>
</feature>
<dbReference type="InterPro" id="IPR001123">
    <property type="entry name" value="LeuE-type"/>
</dbReference>
<dbReference type="Pfam" id="PF01810">
    <property type="entry name" value="LysE"/>
    <property type="match status" value="1"/>
</dbReference>
<gene>
    <name evidence="7" type="ORF">B0I29_115225</name>
</gene>
<evidence type="ECO:0000313" key="8">
    <source>
        <dbReference type="Proteomes" id="UP000249341"/>
    </source>
</evidence>
<dbReference type="EMBL" id="QLMJ01000015">
    <property type="protein sequence ID" value="RAK31418.1"/>
    <property type="molecule type" value="Genomic_DNA"/>
</dbReference>
<evidence type="ECO:0000256" key="4">
    <source>
        <dbReference type="ARBA" id="ARBA00022989"/>
    </source>
</evidence>
<accession>A0A327ZA74</accession>
<evidence type="ECO:0000256" key="3">
    <source>
        <dbReference type="ARBA" id="ARBA00022692"/>
    </source>
</evidence>
<dbReference type="Proteomes" id="UP000249341">
    <property type="component" value="Unassembled WGS sequence"/>
</dbReference>